<evidence type="ECO:0000313" key="2">
    <source>
        <dbReference type="EMBL" id="MCW2306303.1"/>
    </source>
</evidence>
<gene>
    <name evidence="2" type="ORF">M2319_000622</name>
</gene>
<dbReference type="SMART" id="SM00028">
    <property type="entry name" value="TPR"/>
    <property type="match status" value="7"/>
</dbReference>
<evidence type="ECO:0000313" key="3">
    <source>
        <dbReference type="Proteomes" id="UP001209755"/>
    </source>
</evidence>
<feature type="region of interest" description="Disordered" evidence="1">
    <location>
        <begin position="336"/>
        <end position="356"/>
    </location>
</feature>
<protein>
    <submittedName>
        <fullName evidence="2">Tetratricopeptide (TPR) repeat protein</fullName>
    </submittedName>
</protein>
<name>A0ABT3H7D2_9HYPH</name>
<accession>A0ABT3H7D2</accession>
<comment type="caution">
    <text evidence="2">The sequence shown here is derived from an EMBL/GenBank/DDBJ whole genome shotgun (WGS) entry which is preliminary data.</text>
</comment>
<dbReference type="PANTHER" id="PTHR19959:SF119">
    <property type="entry name" value="FUNGAL LIPASE-LIKE DOMAIN-CONTAINING PROTEIN"/>
    <property type="match status" value="1"/>
</dbReference>
<dbReference type="PANTHER" id="PTHR19959">
    <property type="entry name" value="KINESIN LIGHT CHAIN"/>
    <property type="match status" value="1"/>
</dbReference>
<dbReference type="Proteomes" id="UP001209755">
    <property type="component" value="Unassembled WGS sequence"/>
</dbReference>
<dbReference type="EMBL" id="JAOQNS010000002">
    <property type="protein sequence ID" value="MCW2306303.1"/>
    <property type="molecule type" value="Genomic_DNA"/>
</dbReference>
<sequence>MGGLAWVGAGVVGNSSYQGVVGLARATGNRLGGLFGVPEGDDIARAVRRGQLAALERTIRDYWKVGRPEWQDEPHTRPEMFHEQSLDFCKKAVGRCRDLTLKVNDDLTPYMVAALDGALAARTGTAEAAQDDLATLTEDAVLDELCQHLGGVRLPDGFEDHFRQGSGQYPRFMDAFGAFITREFRDNDGFHSVFIGGKLAAIEGVANDAVTLLASLEHRFGSTLERIDARTDRMESDVVATRAGVEEVLAILKAGGVLSRAEQAGITVEAVRAIAVRLFDEKIADVSLLPSIEKWIDRAQQQLGQQSNEGDAFEAARREAERRFREGCIGEASRPFMEELEREERQEQEHQEERRRKRSRLLEEAIRFDELAFDPSAGVAKLLLLAENESIVGAADLSQWLVDRAKYYRDRGETKGDNAALLFAIAAYRAALEERTRERVPLDWAATQNNLGNALGILGARESGTERLKEAVDAYRAALKEWTRERAPLQWAAAQNNQGNVLRILGQRESGRERLQEAVDAYRAALEEWPRERAPIQWATAQNNLGNALSTLGERESGTERLKEAVTAYRAALEERTRERVPLDWAMTQNNLGTALRDLGERESGTERLKEAVAAYRAALEELTRERVPLDWAATQDNLGNALKTLGERESSTERLEGAAAAYRAALEERTRERVPLQWAATQNNLGNVLSRLGERESGTERLNEAVDAYRVALKERTRERVPLDWAMTQNNLGTALATLGRRESSTERLEEAVAAYCAALEEWTSERVPLQWAGTQNNLGAVLATLGEREIVTARLEEAVAAFRAALEVFTVEEHPLFWKITTDNLNRTSEEIRQRSNDPSNEP</sequence>
<keyword evidence="3" id="KW-1185">Reference proteome</keyword>
<evidence type="ECO:0000256" key="1">
    <source>
        <dbReference type="SAM" id="MobiDB-lite"/>
    </source>
</evidence>
<dbReference type="InterPro" id="IPR019734">
    <property type="entry name" value="TPR_rpt"/>
</dbReference>
<dbReference type="InterPro" id="IPR011990">
    <property type="entry name" value="TPR-like_helical_dom_sf"/>
</dbReference>
<proteinExistence type="predicted"/>
<dbReference type="Pfam" id="PF13374">
    <property type="entry name" value="TPR_10"/>
    <property type="match status" value="4"/>
</dbReference>
<dbReference type="SUPFAM" id="SSF48452">
    <property type="entry name" value="TPR-like"/>
    <property type="match status" value="3"/>
</dbReference>
<dbReference type="Gene3D" id="1.25.40.10">
    <property type="entry name" value="Tetratricopeptide repeat domain"/>
    <property type="match status" value="3"/>
</dbReference>
<organism evidence="2 3">
    <name type="scientific">Rhodobium gokarnense</name>
    <dbReference type="NCBI Taxonomy" id="364296"/>
    <lineage>
        <taxon>Bacteria</taxon>
        <taxon>Pseudomonadati</taxon>
        <taxon>Pseudomonadota</taxon>
        <taxon>Alphaproteobacteria</taxon>
        <taxon>Hyphomicrobiales</taxon>
        <taxon>Rhodobiaceae</taxon>
        <taxon>Rhodobium</taxon>
    </lineage>
</organism>
<reference evidence="3" key="1">
    <citation type="submission" date="2023-07" db="EMBL/GenBank/DDBJ databases">
        <title>Genome sequencing of Purple Non-Sulfur Bacteria from various extreme environments.</title>
        <authorList>
            <person name="Mayer M."/>
        </authorList>
    </citation>
    <scope>NUCLEOTIDE SEQUENCE [LARGE SCALE GENOMIC DNA]</scope>
    <source>
        <strain evidence="3">DSM 17935</strain>
    </source>
</reference>